<evidence type="ECO:0000256" key="4">
    <source>
        <dbReference type="ARBA" id="ARBA00023136"/>
    </source>
</evidence>
<name>A0A1I8GDG5_9PLAT</name>
<reference evidence="7" key="1">
    <citation type="submission" date="2016-11" db="UniProtKB">
        <authorList>
            <consortium name="WormBaseParasite"/>
        </authorList>
    </citation>
    <scope>IDENTIFICATION</scope>
</reference>
<dbReference type="GO" id="GO:0016491">
    <property type="term" value="F:oxidoreductase activity"/>
    <property type="evidence" value="ECO:0007669"/>
    <property type="project" value="InterPro"/>
</dbReference>
<dbReference type="AlphaFoldDB" id="A0A1I8GDG5"/>
<keyword evidence="2" id="KW-0812">Transmembrane</keyword>
<feature type="domain" description="Fatty acid hydroxylase" evidence="5">
    <location>
        <begin position="112"/>
        <end position="204"/>
    </location>
</feature>
<dbReference type="GO" id="GO:0008610">
    <property type="term" value="P:lipid biosynthetic process"/>
    <property type="evidence" value="ECO:0007669"/>
    <property type="project" value="InterPro"/>
</dbReference>
<dbReference type="InterPro" id="IPR050307">
    <property type="entry name" value="Sterol_Desaturase_Related"/>
</dbReference>
<dbReference type="WBParaSite" id="maker-uti_cns_0001478-snap-gene-0.2-mRNA-1">
    <property type="protein sequence ID" value="maker-uti_cns_0001478-snap-gene-0.2-mRNA-1"/>
    <property type="gene ID" value="maker-uti_cns_0001478-snap-gene-0.2"/>
</dbReference>
<dbReference type="GO" id="GO:0005506">
    <property type="term" value="F:iron ion binding"/>
    <property type="evidence" value="ECO:0007669"/>
    <property type="project" value="InterPro"/>
</dbReference>
<protein>
    <submittedName>
        <fullName evidence="7">Fatty acid hydroxylase domain-containing protein</fullName>
    </submittedName>
</protein>
<evidence type="ECO:0000259" key="5">
    <source>
        <dbReference type="Pfam" id="PF04116"/>
    </source>
</evidence>
<sequence length="242" mass="26619">TFLVFQSDYCDTMAFQYDSSSRGGLLTYLAWTSASSIGIYWLLAILFGIADLVPGAQVDKSRLLKAMSYALGNQLFLGLPVSALLYQLKPLSTEQLFAAPSLIRLPLELAGCSAITEVLFYYCHRWLHSPSLYKRVHKLHHEWQAPVAAVAMYAHPVEFLLSNLLPVMAGPLLLNCCLATECVWLSISVATTVIHHSGYRLPLLPLSANYGVLGVLDRLHGTDSAFRTYLAKGRVDTQSAGP</sequence>
<dbReference type="Pfam" id="PF04116">
    <property type="entry name" value="FA_hydroxylase"/>
    <property type="match status" value="1"/>
</dbReference>
<evidence type="ECO:0000313" key="7">
    <source>
        <dbReference type="WBParaSite" id="maker-uti_cns_0001478-snap-gene-0.2-mRNA-1"/>
    </source>
</evidence>
<organism evidence="6 7">
    <name type="scientific">Macrostomum lignano</name>
    <dbReference type="NCBI Taxonomy" id="282301"/>
    <lineage>
        <taxon>Eukaryota</taxon>
        <taxon>Metazoa</taxon>
        <taxon>Spiralia</taxon>
        <taxon>Lophotrochozoa</taxon>
        <taxon>Platyhelminthes</taxon>
        <taxon>Rhabditophora</taxon>
        <taxon>Macrostomorpha</taxon>
        <taxon>Macrostomida</taxon>
        <taxon>Macrostomidae</taxon>
        <taxon>Macrostomum</taxon>
    </lineage>
</organism>
<evidence type="ECO:0000256" key="2">
    <source>
        <dbReference type="ARBA" id="ARBA00022692"/>
    </source>
</evidence>
<keyword evidence="6" id="KW-1185">Reference proteome</keyword>
<evidence type="ECO:0000256" key="1">
    <source>
        <dbReference type="ARBA" id="ARBA00004370"/>
    </source>
</evidence>
<dbReference type="Proteomes" id="UP000095280">
    <property type="component" value="Unplaced"/>
</dbReference>
<evidence type="ECO:0000256" key="3">
    <source>
        <dbReference type="ARBA" id="ARBA00022989"/>
    </source>
</evidence>
<dbReference type="PANTHER" id="PTHR11863">
    <property type="entry name" value="STEROL DESATURASE"/>
    <property type="match status" value="1"/>
</dbReference>
<keyword evidence="4" id="KW-0472">Membrane</keyword>
<keyword evidence="3" id="KW-1133">Transmembrane helix</keyword>
<proteinExistence type="predicted"/>
<dbReference type="InterPro" id="IPR006694">
    <property type="entry name" value="Fatty_acid_hydroxylase"/>
</dbReference>
<accession>A0A1I8GDG5</accession>
<comment type="subcellular location">
    <subcellularLocation>
        <location evidence="1">Membrane</location>
    </subcellularLocation>
</comment>
<evidence type="ECO:0000313" key="6">
    <source>
        <dbReference type="Proteomes" id="UP000095280"/>
    </source>
</evidence>
<dbReference type="GO" id="GO:0016020">
    <property type="term" value="C:membrane"/>
    <property type="evidence" value="ECO:0007669"/>
    <property type="project" value="UniProtKB-SubCell"/>
</dbReference>